<protein>
    <submittedName>
        <fullName evidence="1">Uncharacterized protein</fullName>
    </submittedName>
</protein>
<sequence>MGIKERTHKASIDFLAFTGERWTERPMFTENGWEKYVAASSRALLRAFQEDEIICSAYLDQRVQDHLDHRKKSYEAESGTTISREEWKNQFLKSRQAAHPNISADEWEHFESEMAIVDGVWLLDIEAAFLRDKSKKGETLNALENAVSQAGLEVNEYFSEELDKEFPGVFRNGAMAHSPKHPQDFVGIRDYIESTALNLLKPIANHVWDLTDPHRMSR</sequence>
<comment type="caution">
    <text evidence="1">The sequence shown here is derived from an EMBL/GenBank/DDBJ whole genome shotgun (WGS) entry which is preliminary data.</text>
</comment>
<reference evidence="1 2" key="1">
    <citation type="journal article" date="2015" name="Nature">
        <title>rRNA introns, odd ribosomes, and small enigmatic genomes across a large radiation of phyla.</title>
        <authorList>
            <person name="Brown C.T."/>
            <person name="Hug L.A."/>
            <person name="Thomas B.C."/>
            <person name="Sharon I."/>
            <person name="Castelle C.J."/>
            <person name="Singh A."/>
            <person name="Wilkins M.J."/>
            <person name="Williams K.H."/>
            <person name="Banfield J.F."/>
        </authorList>
    </citation>
    <scope>NUCLEOTIDE SEQUENCE [LARGE SCALE GENOMIC DNA]</scope>
</reference>
<gene>
    <name evidence="1" type="ORF">UU14_C0007G0009</name>
</gene>
<dbReference type="Proteomes" id="UP000034664">
    <property type="component" value="Unassembled WGS sequence"/>
</dbReference>
<name>A0A0G0T5N3_9BACT</name>
<evidence type="ECO:0000313" key="1">
    <source>
        <dbReference type="EMBL" id="KKR72328.1"/>
    </source>
</evidence>
<accession>A0A0G0T5N3</accession>
<proteinExistence type="predicted"/>
<dbReference type="EMBL" id="LBZM01000007">
    <property type="protein sequence ID" value="KKR72328.1"/>
    <property type="molecule type" value="Genomic_DNA"/>
</dbReference>
<evidence type="ECO:0000313" key="2">
    <source>
        <dbReference type="Proteomes" id="UP000034664"/>
    </source>
</evidence>
<organism evidence="1 2">
    <name type="scientific">Candidatus Roizmanbacteria bacterium GW2011_GWB1_40_7</name>
    <dbReference type="NCBI Taxonomy" id="1618482"/>
    <lineage>
        <taxon>Bacteria</taxon>
        <taxon>Candidatus Roizmaniibacteriota</taxon>
    </lineage>
</organism>
<dbReference type="AlphaFoldDB" id="A0A0G0T5N3"/>